<accession>A0A2G5DII8</accession>
<gene>
    <name evidence="2" type="ORF">AQUCO_01900017v1</name>
</gene>
<dbReference type="InParanoid" id="A0A2G5DII8"/>
<dbReference type="EMBL" id="KZ305036">
    <property type="protein sequence ID" value="PIA43348.1"/>
    <property type="molecule type" value="Genomic_DNA"/>
</dbReference>
<reference evidence="2 3" key="1">
    <citation type="submission" date="2017-09" db="EMBL/GenBank/DDBJ databases">
        <title>WGS assembly of Aquilegia coerulea Goldsmith.</title>
        <authorList>
            <person name="Hodges S."/>
            <person name="Kramer E."/>
            <person name="Nordborg M."/>
            <person name="Tomkins J."/>
            <person name="Borevitz J."/>
            <person name="Derieg N."/>
            <person name="Yan J."/>
            <person name="Mihaltcheva S."/>
            <person name="Hayes R.D."/>
            <person name="Rokhsar D."/>
        </authorList>
    </citation>
    <scope>NUCLEOTIDE SEQUENCE [LARGE SCALE GENOMIC DNA]</scope>
    <source>
        <strain evidence="3">cv. Goldsmith</strain>
    </source>
</reference>
<dbReference type="OrthoDB" id="1519185at2759"/>
<proteinExistence type="predicted"/>
<dbReference type="STRING" id="218851.A0A2G5DII8"/>
<dbReference type="Pfam" id="PF03478">
    <property type="entry name" value="Beta-prop_KIB1-4"/>
    <property type="match status" value="1"/>
</dbReference>
<dbReference type="PANTHER" id="PTHR44259:SF114">
    <property type="entry name" value="OS06G0707300 PROTEIN"/>
    <property type="match status" value="1"/>
</dbReference>
<sequence>MQINNTSSSSSREVNWLDLPSHLVCLISDKLLLNIKDYIHFGAVCHPWRSVYVENLHRRCLPRQLPMLMLGSELNNGDPDKRCLYDLSEKRVYNFSLQIPRDMECRSSTQGWLITVDDKSRVYLLNPFMLVNNKINLPHLPYFQSAGYFLVKGVLSSNPTSSPNYVVMAIYSGLHALAFYKSGDNAWTSLGSECIKIHDVIYYRDQFYAVDWYGTIWACDVNSSHNKVSIATPPLDEDNVWISYIVESSGDLLCVRKKRIWIKDNCYSTVGFKVFKLDTVKHKWFEIRNLGGQTLFLGDNTSVSLLASDYPGCSPNCIYFTEEFCFYKKSDGRYDIRVFNLEERSIEVYRATEAKRIFTAPIWIEASLGAFIRS</sequence>
<dbReference type="AlphaFoldDB" id="A0A2G5DII8"/>
<dbReference type="PANTHER" id="PTHR44259">
    <property type="entry name" value="OS07G0183000 PROTEIN-RELATED"/>
    <property type="match status" value="1"/>
</dbReference>
<name>A0A2G5DII8_AQUCA</name>
<feature type="domain" description="KIB1-4 beta-propeller" evidence="1">
    <location>
        <begin position="84"/>
        <end position="340"/>
    </location>
</feature>
<dbReference type="InterPro" id="IPR050942">
    <property type="entry name" value="F-box_BR-signaling"/>
</dbReference>
<evidence type="ECO:0000259" key="1">
    <source>
        <dbReference type="Pfam" id="PF03478"/>
    </source>
</evidence>
<dbReference type="Proteomes" id="UP000230069">
    <property type="component" value="Unassembled WGS sequence"/>
</dbReference>
<keyword evidence="3" id="KW-1185">Reference proteome</keyword>
<dbReference type="InterPro" id="IPR005174">
    <property type="entry name" value="KIB1-4_b-propeller"/>
</dbReference>
<evidence type="ECO:0000313" key="2">
    <source>
        <dbReference type="EMBL" id="PIA43348.1"/>
    </source>
</evidence>
<protein>
    <recommendedName>
        <fullName evidence="1">KIB1-4 beta-propeller domain-containing protein</fullName>
    </recommendedName>
</protein>
<organism evidence="2 3">
    <name type="scientific">Aquilegia coerulea</name>
    <name type="common">Rocky mountain columbine</name>
    <dbReference type="NCBI Taxonomy" id="218851"/>
    <lineage>
        <taxon>Eukaryota</taxon>
        <taxon>Viridiplantae</taxon>
        <taxon>Streptophyta</taxon>
        <taxon>Embryophyta</taxon>
        <taxon>Tracheophyta</taxon>
        <taxon>Spermatophyta</taxon>
        <taxon>Magnoliopsida</taxon>
        <taxon>Ranunculales</taxon>
        <taxon>Ranunculaceae</taxon>
        <taxon>Thalictroideae</taxon>
        <taxon>Aquilegia</taxon>
    </lineage>
</organism>
<evidence type="ECO:0000313" key="3">
    <source>
        <dbReference type="Proteomes" id="UP000230069"/>
    </source>
</evidence>